<name>A0AAV1TU19_9STRA</name>
<dbReference type="AlphaFoldDB" id="A0AAV1TU19"/>
<gene>
    <name evidence="2" type="ORF">PM001_LOCUS10301</name>
</gene>
<feature type="region of interest" description="Disordered" evidence="1">
    <location>
        <begin position="27"/>
        <end position="120"/>
    </location>
</feature>
<reference evidence="2" key="1">
    <citation type="submission" date="2024-01" db="EMBL/GenBank/DDBJ databases">
        <authorList>
            <person name="Webb A."/>
        </authorList>
    </citation>
    <scope>NUCLEOTIDE SEQUENCE</scope>
    <source>
        <strain evidence="2">Pm1</strain>
    </source>
</reference>
<feature type="compositionally biased region" description="Basic and acidic residues" evidence="1">
    <location>
        <begin position="65"/>
        <end position="79"/>
    </location>
</feature>
<feature type="compositionally biased region" description="Basic residues" evidence="1">
    <location>
        <begin position="27"/>
        <end position="37"/>
    </location>
</feature>
<comment type="caution">
    <text evidence="2">The sequence shown here is derived from an EMBL/GenBank/DDBJ whole genome shotgun (WGS) entry which is preliminary data.</text>
</comment>
<accession>A0AAV1TU19</accession>
<proteinExistence type="predicted"/>
<evidence type="ECO:0000313" key="2">
    <source>
        <dbReference type="EMBL" id="CAK7925151.1"/>
    </source>
</evidence>
<dbReference type="EMBL" id="CAKLBY020000086">
    <property type="protein sequence ID" value="CAK7925151.1"/>
    <property type="molecule type" value="Genomic_DNA"/>
</dbReference>
<evidence type="ECO:0000313" key="3">
    <source>
        <dbReference type="Proteomes" id="UP001162060"/>
    </source>
</evidence>
<sequence>MFALRASSHVADLRLERKLRYDHAKLKTRGQLRKRTRYASATKVAASAGQSVANNPPTHTTSGGERPRSRDDHGHDAQKPPKHMGSLAEGAPHTPISFQTQGTHATLPDTGIGPDDDSVAAGVPVEAHEKLVLEVKGLQEALGKSQCMLDAMQSRLQAMEQAQTRSEAQLDLLIRLQQSGAVLLSSAQAPPSSHGKDPRT</sequence>
<organism evidence="2 3">
    <name type="scientific">Peronospora matthiolae</name>
    <dbReference type="NCBI Taxonomy" id="2874970"/>
    <lineage>
        <taxon>Eukaryota</taxon>
        <taxon>Sar</taxon>
        <taxon>Stramenopiles</taxon>
        <taxon>Oomycota</taxon>
        <taxon>Peronosporomycetes</taxon>
        <taxon>Peronosporales</taxon>
        <taxon>Peronosporaceae</taxon>
        <taxon>Peronospora</taxon>
    </lineage>
</organism>
<feature type="compositionally biased region" description="Polar residues" evidence="1">
    <location>
        <begin position="48"/>
        <end position="63"/>
    </location>
</feature>
<protein>
    <submittedName>
        <fullName evidence="2">Uncharacterized protein</fullName>
    </submittedName>
</protein>
<evidence type="ECO:0000256" key="1">
    <source>
        <dbReference type="SAM" id="MobiDB-lite"/>
    </source>
</evidence>
<dbReference type="Proteomes" id="UP001162060">
    <property type="component" value="Unassembled WGS sequence"/>
</dbReference>